<keyword evidence="3" id="KW-1185">Reference proteome</keyword>
<dbReference type="HOGENOM" id="CLU_1708561_0_0_1"/>
<evidence type="ECO:0000313" key="2">
    <source>
        <dbReference type="EMBL" id="ESK81630.1"/>
    </source>
</evidence>
<dbReference type="Proteomes" id="UP000017559">
    <property type="component" value="Unassembled WGS sequence"/>
</dbReference>
<protein>
    <submittedName>
        <fullName evidence="2">Uncharacterized protein</fullName>
    </submittedName>
</protein>
<name>V2WN68_MONRO</name>
<comment type="caution">
    <text evidence="2">The sequence shown here is derived from an EMBL/GenBank/DDBJ whole genome shotgun (WGS) entry which is preliminary data.</text>
</comment>
<sequence>MPSKANKDWPDHNDWIASTKAVLDFTLHASNNLKKPLNYKHVADCDAAYEIYAHGIKFLNDQIKTGKQKAPKSPAIIPNDTDEDNNDKVQIVTSLQEDTEMSEPKGLNASMHAPNKGAEAANKLQFQKSSAPVQDKKSTNCLITAASIQADLKM</sequence>
<dbReference type="EMBL" id="AWSO01002333">
    <property type="protein sequence ID" value="ESK81630.1"/>
    <property type="molecule type" value="Genomic_DNA"/>
</dbReference>
<proteinExistence type="predicted"/>
<reference evidence="2 3" key="1">
    <citation type="journal article" date="2014" name="BMC Genomics">
        <title>Genome and secretome analysis of the hemibiotrophic fungal pathogen, Moniliophthora roreri, which causes frosty pod rot disease of cacao: mechanisms of the biotrophic and necrotrophic phases.</title>
        <authorList>
            <person name="Meinhardt L.W."/>
            <person name="Costa G.G.L."/>
            <person name="Thomazella D.P.T."/>
            <person name="Teixeira P.J.P.L."/>
            <person name="Carazzolle M.F."/>
            <person name="Schuster S.C."/>
            <person name="Carlson J.E."/>
            <person name="Guiltinan M.J."/>
            <person name="Mieczkowski P."/>
            <person name="Farmer A."/>
            <person name="Ramaraj T."/>
            <person name="Crozier J."/>
            <person name="Davis R.E."/>
            <person name="Shao J."/>
            <person name="Melnick R.L."/>
            <person name="Pereira G.A.G."/>
            <person name="Bailey B.A."/>
        </authorList>
    </citation>
    <scope>NUCLEOTIDE SEQUENCE [LARGE SCALE GENOMIC DNA]</scope>
    <source>
        <strain evidence="2 3">MCA 2997</strain>
    </source>
</reference>
<feature type="region of interest" description="Disordered" evidence="1">
    <location>
        <begin position="65"/>
        <end position="118"/>
    </location>
</feature>
<feature type="non-terminal residue" evidence="2">
    <location>
        <position position="154"/>
    </location>
</feature>
<evidence type="ECO:0000313" key="3">
    <source>
        <dbReference type="Proteomes" id="UP000017559"/>
    </source>
</evidence>
<evidence type="ECO:0000256" key="1">
    <source>
        <dbReference type="SAM" id="MobiDB-lite"/>
    </source>
</evidence>
<dbReference type="KEGG" id="mrr:Moror_3262"/>
<gene>
    <name evidence="2" type="ORF">Moror_3262</name>
</gene>
<organism evidence="2 3">
    <name type="scientific">Moniliophthora roreri (strain MCA 2997)</name>
    <name type="common">Cocoa frosty pod rot fungus</name>
    <name type="synonym">Crinipellis roreri</name>
    <dbReference type="NCBI Taxonomy" id="1381753"/>
    <lineage>
        <taxon>Eukaryota</taxon>
        <taxon>Fungi</taxon>
        <taxon>Dikarya</taxon>
        <taxon>Basidiomycota</taxon>
        <taxon>Agaricomycotina</taxon>
        <taxon>Agaricomycetes</taxon>
        <taxon>Agaricomycetidae</taxon>
        <taxon>Agaricales</taxon>
        <taxon>Marasmiineae</taxon>
        <taxon>Marasmiaceae</taxon>
        <taxon>Moniliophthora</taxon>
    </lineage>
</organism>
<accession>V2WN68</accession>
<dbReference type="AlphaFoldDB" id="V2WN68"/>